<organism evidence="9 10">
    <name type="scientific">Pseudonocardia thermophila</name>
    <dbReference type="NCBI Taxonomy" id="1848"/>
    <lineage>
        <taxon>Bacteria</taxon>
        <taxon>Bacillati</taxon>
        <taxon>Actinomycetota</taxon>
        <taxon>Actinomycetes</taxon>
        <taxon>Pseudonocardiales</taxon>
        <taxon>Pseudonocardiaceae</taxon>
        <taxon>Pseudonocardia</taxon>
    </lineage>
</organism>
<evidence type="ECO:0000256" key="4">
    <source>
        <dbReference type="ARBA" id="ARBA00023008"/>
    </source>
</evidence>
<dbReference type="InterPro" id="IPR014756">
    <property type="entry name" value="Ig_E-set"/>
</dbReference>
<gene>
    <name evidence="9" type="ORF">SAMN05443637_11236</name>
</gene>
<dbReference type="GO" id="GO:0006825">
    <property type="term" value="P:copper ion transport"/>
    <property type="evidence" value="ECO:0007669"/>
    <property type="project" value="InterPro"/>
</dbReference>
<evidence type="ECO:0000313" key="10">
    <source>
        <dbReference type="Proteomes" id="UP000184363"/>
    </source>
</evidence>
<feature type="transmembrane region" description="Helical" evidence="6">
    <location>
        <begin position="159"/>
        <end position="178"/>
    </location>
</feature>
<proteinExistence type="predicted"/>
<dbReference type="AlphaFoldDB" id="A0A1M6VC71"/>
<keyword evidence="6" id="KW-0812">Transmembrane</keyword>
<evidence type="ECO:0000256" key="5">
    <source>
        <dbReference type="SAM" id="MobiDB-lite"/>
    </source>
</evidence>
<dbReference type="RefSeq" id="WP_073457944.1">
    <property type="nucleotide sequence ID" value="NZ_FRAP01000012.1"/>
</dbReference>
<dbReference type="Proteomes" id="UP000184363">
    <property type="component" value="Unassembled WGS sequence"/>
</dbReference>
<keyword evidence="6" id="KW-0472">Membrane</keyword>
<dbReference type="GO" id="GO:0046688">
    <property type="term" value="P:response to copper ion"/>
    <property type="evidence" value="ECO:0007669"/>
    <property type="project" value="InterPro"/>
</dbReference>
<keyword evidence="6" id="KW-1133">Transmembrane helix</keyword>
<keyword evidence="2" id="KW-0479">Metal-binding</keyword>
<dbReference type="GO" id="GO:0042597">
    <property type="term" value="C:periplasmic space"/>
    <property type="evidence" value="ECO:0007669"/>
    <property type="project" value="InterPro"/>
</dbReference>
<dbReference type="PANTHER" id="PTHR34820">
    <property type="entry name" value="INNER MEMBRANE PROTEIN YEBZ"/>
    <property type="match status" value="1"/>
</dbReference>
<dbReference type="GO" id="GO:0005507">
    <property type="term" value="F:copper ion binding"/>
    <property type="evidence" value="ECO:0007669"/>
    <property type="project" value="InterPro"/>
</dbReference>
<feature type="domain" description="CopC" evidence="8">
    <location>
        <begin position="28"/>
        <end position="121"/>
    </location>
</feature>
<dbReference type="STRING" id="1848.SAMN05443637_11236"/>
<keyword evidence="10" id="KW-1185">Reference proteome</keyword>
<dbReference type="InterPro" id="IPR014755">
    <property type="entry name" value="Cu-Rt/internalin_Ig-like"/>
</dbReference>
<dbReference type="GO" id="GO:0005886">
    <property type="term" value="C:plasma membrane"/>
    <property type="evidence" value="ECO:0007669"/>
    <property type="project" value="TreeGrafter"/>
</dbReference>
<evidence type="ECO:0000256" key="6">
    <source>
        <dbReference type="SAM" id="Phobius"/>
    </source>
</evidence>
<evidence type="ECO:0000259" key="8">
    <source>
        <dbReference type="Pfam" id="PF04234"/>
    </source>
</evidence>
<evidence type="ECO:0000313" key="9">
    <source>
        <dbReference type="EMBL" id="SHK78971.1"/>
    </source>
</evidence>
<comment type="subcellular location">
    <subcellularLocation>
        <location evidence="1">Cell envelope</location>
    </subcellularLocation>
</comment>
<dbReference type="EMBL" id="FRAP01000012">
    <property type="protein sequence ID" value="SHK78971.1"/>
    <property type="molecule type" value="Genomic_DNA"/>
</dbReference>
<dbReference type="Gene3D" id="2.60.40.1220">
    <property type="match status" value="1"/>
</dbReference>
<dbReference type="PANTHER" id="PTHR34820:SF4">
    <property type="entry name" value="INNER MEMBRANE PROTEIN YEBZ"/>
    <property type="match status" value="1"/>
</dbReference>
<feature type="region of interest" description="Disordered" evidence="5">
    <location>
        <begin position="120"/>
        <end position="154"/>
    </location>
</feature>
<keyword evidence="4" id="KW-0186">Copper</keyword>
<name>A0A1M6VC71_PSETH</name>
<evidence type="ECO:0000256" key="1">
    <source>
        <dbReference type="ARBA" id="ARBA00004196"/>
    </source>
</evidence>
<evidence type="ECO:0000256" key="3">
    <source>
        <dbReference type="ARBA" id="ARBA00022729"/>
    </source>
</evidence>
<evidence type="ECO:0000256" key="2">
    <source>
        <dbReference type="ARBA" id="ARBA00022723"/>
    </source>
</evidence>
<evidence type="ECO:0000256" key="7">
    <source>
        <dbReference type="SAM" id="SignalP"/>
    </source>
</evidence>
<dbReference type="SUPFAM" id="SSF81296">
    <property type="entry name" value="E set domains"/>
    <property type="match status" value="1"/>
</dbReference>
<dbReference type="InterPro" id="IPR032694">
    <property type="entry name" value="CopC/D"/>
</dbReference>
<accession>A0A1M6VC71</accession>
<feature type="signal peptide" evidence="7">
    <location>
        <begin position="1"/>
        <end position="29"/>
    </location>
</feature>
<dbReference type="Pfam" id="PF04234">
    <property type="entry name" value="CopC"/>
    <property type="match status" value="1"/>
</dbReference>
<reference evidence="9 10" key="1">
    <citation type="submission" date="2016-11" db="EMBL/GenBank/DDBJ databases">
        <authorList>
            <person name="Jaros S."/>
            <person name="Januszkiewicz K."/>
            <person name="Wedrychowicz H."/>
        </authorList>
    </citation>
    <scope>NUCLEOTIDE SEQUENCE [LARGE SCALE GENOMIC DNA]</scope>
    <source>
        <strain evidence="9 10">DSM 43832</strain>
    </source>
</reference>
<feature type="compositionally biased region" description="Low complexity" evidence="5">
    <location>
        <begin position="122"/>
        <end position="152"/>
    </location>
</feature>
<keyword evidence="3 7" id="KW-0732">Signal</keyword>
<feature type="chain" id="PRO_5038566623" description="CopC domain-containing protein" evidence="7">
    <location>
        <begin position="30"/>
        <end position="183"/>
    </location>
</feature>
<protein>
    <recommendedName>
        <fullName evidence="8">CopC domain-containing protein</fullName>
    </recommendedName>
</protein>
<dbReference type="GO" id="GO:0030313">
    <property type="term" value="C:cell envelope"/>
    <property type="evidence" value="ECO:0007669"/>
    <property type="project" value="UniProtKB-SubCell"/>
</dbReference>
<sequence>MKALLRGGLLAVVCGLLMLLVAGPAAAHARLESSDPPDGASLSTPPSTVSLTFNEQMQDGFATVTVIGPDGAPWHDGETQVDGNTVRIAVKPLGPAGVYQIGYRVISDDGHPITGSVSFTLTQPGPGTTTSAPAPTSASATTAVPPAAAPPTEDGGTPVWPFIVAAVVAVAIGAAFALRSRRS</sequence>
<dbReference type="InterPro" id="IPR007348">
    <property type="entry name" value="CopC_dom"/>
</dbReference>